<gene>
    <name evidence="1" type="ORF">C0Q70_18794</name>
</gene>
<organism evidence="1 2">
    <name type="scientific">Pomacea canaliculata</name>
    <name type="common">Golden apple snail</name>
    <dbReference type="NCBI Taxonomy" id="400727"/>
    <lineage>
        <taxon>Eukaryota</taxon>
        <taxon>Metazoa</taxon>
        <taxon>Spiralia</taxon>
        <taxon>Lophotrochozoa</taxon>
        <taxon>Mollusca</taxon>
        <taxon>Gastropoda</taxon>
        <taxon>Caenogastropoda</taxon>
        <taxon>Architaenioglossa</taxon>
        <taxon>Ampullarioidea</taxon>
        <taxon>Ampullariidae</taxon>
        <taxon>Pomacea</taxon>
    </lineage>
</organism>
<comment type="caution">
    <text evidence="1">The sequence shown here is derived from an EMBL/GenBank/DDBJ whole genome shotgun (WGS) entry which is preliminary data.</text>
</comment>
<keyword evidence="2" id="KW-1185">Reference proteome</keyword>
<dbReference type="EMBL" id="PZQS01000012">
    <property type="protein sequence ID" value="PVD20636.1"/>
    <property type="molecule type" value="Genomic_DNA"/>
</dbReference>
<name>A0A2T7NHK5_POMCA</name>
<dbReference type="Proteomes" id="UP000245119">
    <property type="component" value="Linkage Group LG12"/>
</dbReference>
<accession>A0A2T7NHK5</accession>
<protein>
    <submittedName>
        <fullName evidence="1">Uncharacterized protein</fullName>
    </submittedName>
</protein>
<evidence type="ECO:0000313" key="1">
    <source>
        <dbReference type="EMBL" id="PVD20636.1"/>
    </source>
</evidence>
<proteinExistence type="predicted"/>
<sequence>MEIPEDNGIVVWANSFCWMVAQDAAAWRWETCGCCRRPWSRECDPTSAQPLREANAILCISLRLPPPSIPPTLPLPTTLCVVGSLPLEEGGERCCCCLRSVRRWVSLCGRL</sequence>
<evidence type="ECO:0000313" key="2">
    <source>
        <dbReference type="Proteomes" id="UP000245119"/>
    </source>
</evidence>
<reference evidence="1 2" key="1">
    <citation type="submission" date="2018-04" db="EMBL/GenBank/DDBJ databases">
        <title>The genome of golden apple snail Pomacea canaliculata provides insight into stress tolerance and invasive adaptation.</title>
        <authorList>
            <person name="Liu C."/>
            <person name="Liu B."/>
            <person name="Ren Y."/>
            <person name="Zhang Y."/>
            <person name="Wang H."/>
            <person name="Li S."/>
            <person name="Jiang F."/>
            <person name="Yin L."/>
            <person name="Zhang G."/>
            <person name="Qian W."/>
            <person name="Fan W."/>
        </authorList>
    </citation>
    <scope>NUCLEOTIDE SEQUENCE [LARGE SCALE GENOMIC DNA]</scope>
    <source>
        <strain evidence="1">SZHN2017</strain>
        <tissue evidence="1">Muscle</tissue>
    </source>
</reference>
<dbReference type="AlphaFoldDB" id="A0A2T7NHK5"/>